<name>A0A0E9VYF8_ANGAN</name>
<accession>A0A0E9VYF8</accession>
<organism evidence="2">
    <name type="scientific">Anguilla anguilla</name>
    <name type="common">European freshwater eel</name>
    <name type="synonym">Muraena anguilla</name>
    <dbReference type="NCBI Taxonomy" id="7936"/>
    <lineage>
        <taxon>Eukaryota</taxon>
        <taxon>Metazoa</taxon>
        <taxon>Chordata</taxon>
        <taxon>Craniata</taxon>
        <taxon>Vertebrata</taxon>
        <taxon>Euteleostomi</taxon>
        <taxon>Actinopterygii</taxon>
        <taxon>Neopterygii</taxon>
        <taxon>Teleostei</taxon>
        <taxon>Anguilliformes</taxon>
        <taxon>Anguillidae</taxon>
        <taxon>Anguilla</taxon>
    </lineage>
</organism>
<feature type="region of interest" description="Disordered" evidence="1">
    <location>
        <begin position="1"/>
        <end position="26"/>
    </location>
</feature>
<reference evidence="2" key="2">
    <citation type="journal article" date="2015" name="Fish Shellfish Immunol.">
        <title>Early steps in the European eel (Anguilla anguilla)-Vibrio vulnificus interaction in the gills: Role of the RtxA13 toxin.</title>
        <authorList>
            <person name="Callol A."/>
            <person name="Pajuelo D."/>
            <person name="Ebbesson L."/>
            <person name="Teles M."/>
            <person name="MacKenzie S."/>
            <person name="Amaro C."/>
        </authorList>
    </citation>
    <scope>NUCLEOTIDE SEQUENCE</scope>
</reference>
<evidence type="ECO:0000256" key="1">
    <source>
        <dbReference type="SAM" id="MobiDB-lite"/>
    </source>
</evidence>
<dbReference type="EMBL" id="GBXM01037253">
    <property type="protein sequence ID" value="JAH71324.1"/>
    <property type="molecule type" value="Transcribed_RNA"/>
</dbReference>
<proteinExistence type="predicted"/>
<dbReference type="EMBL" id="GBXM01025450">
    <property type="protein sequence ID" value="JAH83127.1"/>
    <property type="molecule type" value="Transcribed_RNA"/>
</dbReference>
<protein>
    <submittedName>
        <fullName evidence="2">Uncharacterized protein</fullName>
    </submittedName>
</protein>
<sequence length="26" mass="3083">MEESKKKNIKKKISKSRSFCCDHGRN</sequence>
<dbReference type="AlphaFoldDB" id="A0A0E9VYF8"/>
<reference evidence="2" key="1">
    <citation type="submission" date="2014-11" db="EMBL/GenBank/DDBJ databases">
        <authorList>
            <person name="Amaro Gonzalez C."/>
        </authorList>
    </citation>
    <scope>NUCLEOTIDE SEQUENCE</scope>
</reference>
<evidence type="ECO:0000313" key="2">
    <source>
        <dbReference type="EMBL" id="JAH83127.1"/>
    </source>
</evidence>